<name>A0A1A7XVU3_9TELE</name>
<evidence type="ECO:0000313" key="1">
    <source>
        <dbReference type="EMBL" id="SBP22247.1"/>
    </source>
</evidence>
<sequence length="49" mass="5526">PLRLSKELKEKIGDVVDASVLPWRVLLAVCGTGAQWDKALKFKRFVDVE</sequence>
<gene>
    <name evidence="1" type="primary">Nfu_g_1_006748</name>
</gene>
<dbReference type="AlphaFoldDB" id="A0A1A7XVU3"/>
<feature type="non-terminal residue" evidence="1">
    <location>
        <position position="1"/>
    </location>
</feature>
<feature type="non-terminal residue" evidence="1">
    <location>
        <position position="49"/>
    </location>
</feature>
<protein>
    <submittedName>
        <fullName evidence="1">Uncharacterized protein</fullName>
    </submittedName>
</protein>
<dbReference type="EMBL" id="HADX01000015">
    <property type="protein sequence ID" value="SBP22247.1"/>
    <property type="molecule type" value="Transcribed_RNA"/>
</dbReference>
<organism evidence="1">
    <name type="scientific">Iconisemion striatum</name>
    <dbReference type="NCBI Taxonomy" id="60296"/>
    <lineage>
        <taxon>Eukaryota</taxon>
        <taxon>Metazoa</taxon>
        <taxon>Chordata</taxon>
        <taxon>Craniata</taxon>
        <taxon>Vertebrata</taxon>
        <taxon>Euteleostomi</taxon>
        <taxon>Actinopterygii</taxon>
        <taxon>Neopterygii</taxon>
        <taxon>Teleostei</taxon>
        <taxon>Neoteleostei</taxon>
        <taxon>Acanthomorphata</taxon>
        <taxon>Ovalentaria</taxon>
        <taxon>Atherinomorphae</taxon>
        <taxon>Cyprinodontiformes</taxon>
        <taxon>Nothobranchiidae</taxon>
        <taxon>Iconisemion</taxon>
    </lineage>
</organism>
<proteinExistence type="predicted"/>
<reference evidence="1" key="2">
    <citation type="submission" date="2016-06" db="EMBL/GenBank/DDBJ databases">
        <title>The genome of a short-lived fish provides insights into sex chromosome evolution and the genetic control of aging.</title>
        <authorList>
            <person name="Reichwald K."/>
            <person name="Felder M."/>
            <person name="Petzold A."/>
            <person name="Koch P."/>
            <person name="Groth M."/>
            <person name="Platzer M."/>
        </authorList>
    </citation>
    <scope>NUCLEOTIDE SEQUENCE</scope>
    <source>
        <tissue evidence="1">Brain</tissue>
    </source>
</reference>
<reference evidence="1" key="1">
    <citation type="submission" date="2016-05" db="EMBL/GenBank/DDBJ databases">
        <authorList>
            <person name="Lavstsen T."/>
            <person name="Jespersen J.S."/>
        </authorList>
    </citation>
    <scope>NUCLEOTIDE SEQUENCE</scope>
    <source>
        <tissue evidence="1">Brain</tissue>
    </source>
</reference>
<accession>A0A1A7XVU3</accession>